<protein>
    <submittedName>
        <fullName evidence="1">Uncharacterized protein</fullName>
    </submittedName>
</protein>
<dbReference type="Proteomes" id="UP000283003">
    <property type="component" value="Unassembled WGS sequence"/>
</dbReference>
<gene>
    <name evidence="1" type="ORF">EKN06_07745</name>
</gene>
<sequence>MINRPSHIALALAFTLCACNGGGDPAPEPTASDRAVAIDEDAALPALPIDAAEQDETGFPASFRALGTEPFWAVHVSEGRLRYMTPEDQQGQSLEYTREQTGKDEIALTAKLDDQDMVLTGRVAECSDGMSDREYPYTITLTIGEEVRKGCARPIEP</sequence>
<reference evidence="1 2" key="1">
    <citation type="submission" date="2018-12" db="EMBL/GenBank/DDBJ databases">
        <title>Croceicoccus ponticola sp. nov., a lipolytic bacterium isolated from seawater.</title>
        <authorList>
            <person name="Yoon J.-H."/>
        </authorList>
    </citation>
    <scope>NUCLEOTIDE SEQUENCE [LARGE SCALE GENOMIC DNA]</scope>
    <source>
        <strain evidence="1 2">GM-16</strain>
    </source>
</reference>
<proteinExistence type="predicted"/>
<keyword evidence="2" id="KW-1185">Reference proteome</keyword>
<dbReference type="AlphaFoldDB" id="A0A437GYR5"/>
<comment type="caution">
    <text evidence="1">The sequence shown here is derived from an EMBL/GenBank/DDBJ whole genome shotgun (WGS) entry which is preliminary data.</text>
</comment>
<dbReference type="PROSITE" id="PS51257">
    <property type="entry name" value="PROKAR_LIPOPROTEIN"/>
    <property type="match status" value="1"/>
</dbReference>
<dbReference type="EMBL" id="RXOL01000002">
    <property type="protein sequence ID" value="RVQ67799.1"/>
    <property type="molecule type" value="Genomic_DNA"/>
</dbReference>
<organism evidence="1 2">
    <name type="scientific">Croceicoccus ponticola</name>
    <dbReference type="NCBI Taxonomy" id="2217664"/>
    <lineage>
        <taxon>Bacteria</taxon>
        <taxon>Pseudomonadati</taxon>
        <taxon>Pseudomonadota</taxon>
        <taxon>Alphaproteobacteria</taxon>
        <taxon>Sphingomonadales</taxon>
        <taxon>Erythrobacteraceae</taxon>
        <taxon>Croceicoccus</taxon>
    </lineage>
</organism>
<name>A0A437GYR5_9SPHN</name>
<dbReference type="RefSeq" id="WP_127612313.1">
    <property type="nucleotide sequence ID" value="NZ_RXOL01000002.1"/>
</dbReference>
<accession>A0A437GYR5</accession>
<dbReference type="OrthoDB" id="5489750at2"/>
<evidence type="ECO:0000313" key="1">
    <source>
        <dbReference type="EMBL" id="RVQ67799.1"/>
    </source>
</evidence>
<evidence type="ECO:0000313" key="2">
    <source>
        <dbReference type="Proteomes" id="UP000283003"/>
    </source>
</evidence>